<accession>A0A5B7JL56</accession>
<name>A0A5B7JL56_PORTR</name>
<sequence>MSVVLGSGPRMLECGWGAGKSMGVLENGTGLLGSGSIVLGNGSRVLGCVWDAGKWSWRAGSNSGVLDSGPGVWAAY</sequence>
<dbReference type="Proteomes" id="UP000324222">
    <property type="component" value="Unassembled WGS sequence"/>
</dbReference>
<dbReference type="AlphaFoldDB" id="A0A5B7JL56"/>
<dbReference type="EMBL" id="VSRR010110130">
    <property type="protein sequence ID" value="MPC97470.1"/>
    <property type="molecule type" value="Genomic_DNA"/>
</dbReference>
<keyword evidence="2" id="KW-1185">Reference proteome</keyword>
<organism evidence="1 2">
    <name type="scientific">Portunus trituberculatus</name>
    <name type="common">Swimming crab</name>
    <name type="synonym">Neptunus trituberculatus</name>
    <dbReference type="NCBI Taxonomy" id="210409"/>
    <lineage>
        <taxon>Eukaryota</taxon>
        <taxon>Metazoa</taxon>
        <taxon>Ecdysozoa</taxon>
        <taxon>Arthropoda</taxon>
        <taxon>Crustacea</taxon>
        <taxon>Multicrustacea</taxon>
        <taxon>Malacostraca</taxon>
        <taxon>Eumalacostraca</taxon>
        <taxon>Eucarida</taxon>
        <taxon>Decapoda</taxon>
        <taxon>Pleocyemata</taxon>
        <taxon>Brachyura</taxon>
        <taxon>Eubrachyura</taxon>
        <taxon>Portunoidea</taxon>
        <taxon>Portunidae</taxon>
        <taxon>Portuninae</taxon>
        <taxon>Portunus</taxon>
    </lineage>
</organism>
<gene>
    <name evidence="1" type="ORF">E2C01_092787</name>
</gene>
<evidence type="ECO:0000313" key="1">
    <source>
        <dbReference type="EMBL" id="MPC97470.1"/>
    </source>
</evidence>
<comment type="caution">
    <text evidence="1">The sequence shown here is derived from an EMBL/GenBank/DDBJ whole genome shotgun (WGS) entry which is preliminary data.</text>
</comment>
<proteinExistence type="predicted"/>
<reference evidence="1 2" key="1">
    <citation type="submission" date="2019-05" db="EMBL/GenBank/DDBJ databases">
        <title>Another draft genome of Portunus trituberculatus and its Hox gene families provides insights of decapod evolution.</title>
        <authorList>
            <person name="Jeong J.-H."/>
            <person name="Song I."/>
            <person name="Kim S."/>
            <person name="Choi T."/>
            <person name="Kim D."/>
            <person name="Ryu S."/>
            <person name="Kim W."/>
        </authorList>
    </citation>
    <scope>NUCLEOTIDE SEQUENCE [LARGE SCALE GENOMIC DNA]</scope>
    <source>
        <tissue evidence="1">Muscle</tissue>
    </source>
</reference>
<evidence type="ECO:0000313" key="2">
    <source>
        <dbReference type="Proteomes" id="UP000324222"/>
    </source>
</evidence>
<protein>
    <submittedName>
        <fullName evidence="1">Uncharacterized protein</fullName>
    </submittedName>
</protein>